<keyword evidence="6" id="KW-1185">Reference proteome</keyword>
<dbReference type="InterPro" id="IPR044946">
    <property type="entry name" value="Restrct_endonuc_typeI_TRD_sf"/>
</dbReference>
<comment type="similarity">
    <text evidence="1">Belongs to the type-I restriction system S methylase family.</text>
</comment>
<dbReference type="Gene3D" id="3.90.220.20">
    <property type="entry name" value="DNA methylase specificity domains"/>
    <property type="match status" value="2"/>
</dbReference>
<protein>
    <submittedName>
        <fullName evidence="5">Type I restriction enzyme, S subunit</fullName>
    </submittedName>
</protein>
<evidence type="ECO:0000256" key="2">
    <source>
        <dbReference type="ARBA" id="ARBA00022747"/>
    </source>
</evidence>
<dbReference type="PANTHER" id="PTHR30408">
    <property type="entry name" value="TYPE-1 RESTRICTION ENZYME ECOKI SPECIFICITY PROTEIN"/>
    <property type="match status" value="1"/>
</dbReference>
<dbReference type="CDD" id="cd17256">
    <property type="entry name" value="RMtype1_S_EcoJA65PI-TRD1-CR1_like"/>
    <property type="match status" value="1"/>
</dbReference>
<dbReference type="GO" id="GO:0009307">
    <property type="term" value="P:DNA restriction-modification system"/>
    <property type="evidence" value="ECO:0007669"/>
    <property type="project" value="UniProtKB-KW"/>
</dbReference>
<dbReference type="RefSeq" id="WP_090208317.1">
    <property type="nucleotide sequence ID" value="NZ_FOFO01000023.1"/>
</dbReference>
<dbReference type="Pfam" id="PF01420">
    <property type="entry name" value="Methylase_S"/>
    <property type="match status" value="1"/>
</dbReference>
<evidence type="ECO:0000256" key="3">
    <source>
        <dbReference type="ARBA" id="ARBA00023125"/>
    </source>
</evidence>
<evidence type="ECO:0000313" key="5">
    <source>
        <dbReference type="EMBL" id="SEQ30768.1"/>
    </source>
</evidence>
<sequence>MREGWSSTALKNVCTVDKAKHSGTTLPYVGLEHIESGTGKFIGSLAPATAKSTTFSFTAGHVLYGRLRPYLNKVLLPEFDGHCSSEIFPLRVESSLDRRFLYYWLTWEPVVKEIDSTSTGARMPRANINKLLEFEIPLPSFSEQKRIVAILDEAFAGIATAVANTEKNLANARELFESYLNSVFSQRGESWARKPLETLVHDTCTLSYGIVQPGPDVTDGLPVVRPTDLREKFIRRDTLKTIDPSLAKAYSRTTLHGGDLLLCVRGTTGVVSIAATELEGANVTRGIVPIRFNPDLLGQELGYYLLRSPVVQEQISAKTYGAALMQINIRDVRKLLIPVPSRKIHEELRGSLDDLSVEAGRLQSIYRQKLNALSELKQSLLQKAFSGELTADKEVSNAIHNKEEVA</sequence>
<dbReference type="SUPFAM" id="SSF116734">
    <property type="entry name" value="DNA methylase specificity domain"/>
    <property type="match status" value="2"/>
</dbReference>
<keyword evidence="3" id="KW-0238">DNA-binding</keyword>
<gene>
    <name evidence="5" type="ORF">SAMN05421693_12350</name>
</gene>
<dbReference type="PANTHER" id="PTHR30408:SF12">
    <property type="entry name" value="TYPE I RESTRICTION ENZYME MJAVIII SPECIFICITY SUBUNIT"/>
    <property type="match status" value="1"/>
</dbReference>
<organism evidence="5 6">
    <name type="scientific">Ectothiorhodospira magna</name>
    <dbReference type="NCBI Taxonomy" id="867345"/>
    <lineage>
        <taxon>Bacteria</taxon>
        <taxon>Pseudomonadati</taxon>
        <taxon>Pseudomonadota</taxon>
        <taxon>Gammaproteobacteria</taxon>
        <taxon>Chromatiales</taxon>
        <taxon>Ectothiorhodospiraceae</taxon>
        <taxon>Ectothiorhodospira</taxon>
    </lineage>
</organism>
<dbReference type="STRING" id="867345.SAMN05421693_12350"/>
<reference evidence="5 6" key="1">
    <citation type="submission" date="2016-10" db="EMBL/GenBank/DDBJ databases">
        <authorList>
            <person name="de Groot N.N."/>
        </authorList>
    </citation>
    <scope>NUCLEOTIDE SEQUENCE [LARGE SCALE GENOMIC DNA]</scope>
    <source>
        <strain evidence="5 6">B7-7</strain>
    </source>
</reference>
<dbReference type="Proteomes" id="UP000199496">
    <property type="component" value="Unassembled WGS sequence"/>
</dbReference>
<dbReference type="InterPro" id="IPR000055">
    <property type="entry name" value="Restrct_endonuc_typeI_TRD"/>
</dbReference>
<keyword evidence="2" id="KW-0680">Restriction system</keyword>
<accession>A0A1H9F0M3</accession>
<evidence type="ECO:0000259" key="4">
    <source>
        <dbReference type="Pfam" id="PF01420"/>
    </source>
</evidence>
<evidence type="ECO:0000313" key="6">
    <source>
        <dbReference type="Proteomes" id="UP000199496"/>
    </source>
</evidence>
<dbReference type="GO" id="GO:0003677">
    <property type="term" value="F:DNA binding"/>
    <property type="evidence" value="ECO:0007669"/>
    <property type="project" value="UniProtKB-KW"/>
</dbReference>
<name>A0A1H9F0M3_9GAMM</name>
<dbReference type="InterPro" id="IPR052021">
    <property type="entry name" value="Type-I_RS_S_subunit"/>
</dbReference>
<evidence type="ECO:0000256" key="1">
    <source>
        <dbReference type="ARBA" id="ARBA00010923"/>
    </source>
</evidence>
<dbReference type="OrthoDB" id="398435at2"/>
<dbReference type="AlphaFoldDB" id="A0A1H9F0M3"/>
<proteinExistence type="inferred from homology"/>
<feature type="domain" description="Type I restriction modification DNA specificity" evidence="4">
    <location>
        <begin position="3"/>
        <end position="156"/>
    </location>
</feature>
<dbReference type="EMBL" id="FOFO01000023">
    <property type="protein sequence ID" value="SEQ30768.1"/>
    <property type="molecule type" value="Genomic_DNA"/>
</dbReference>